<dbReference type="EMBL" id="UGXH01000001">
    <property type="protein sequence ID" value="SUG53007.1"/>
    <property type="molecule type" value="Genomic_DNA"/>
</dbReference>
<protein>
    <submittedName>
        <fullName evidence="1">Uncharacterized protein</fullName>
    </submittedName>
</protein>
<sequence>MSIIQRKRDRKKDGTRFYHFKNGNIFCRLDATLNRYDWEQLQVLFNFIYNQGKTAGSEERAAEIRIALGFEDTK</sequence>
<reference evidence="1 2" key="1">
    <citation type="submission" date="2018-06" db="EMBL/GenBank/DDBJ databases">
        <authorList>
            <consortium name="Pathogen Informatics"/>
            <person name="Doyle S."/>
        </authorList>
    </citation>
    <scope>NUCLEOTIDE SEQUENCE [LARGE SCALE GENOMIC DNA]</scope>
    <source>
        <strain evidence="1 2">NCTC10060</strain>
    </source>
</reference>
<dbReference type="Proteomes" id="UP000254633">
    <property type="component" value="Unassembled WGS sequence"/>
</dbReference>
<evidence type="ECO:0000313" key="1">
    <source>
        <dbReference type="EMBL" id="SUG53007.1"/>
    </source>
</evidence>
<organism evidence="1 2">
    <name type="scientific">Salmonella diarizonae</name>
    <dbReference type="NCBI Taxonomy" id="59204"/>
    <lineage>
        <taxon>Bacteria</taxon>
        <taxon>Pseudomonadati</taxon>
        <taxon>Pseudomonadota</taxon>
        <taxon>Gammaproteobacteria</taxon>
        <taxon>Enterobacterales</taxon>
        <taxon>Enterobacteriaceae</taxon>
        <taxon>Salmonella</taxon>
    </lineage>
</organism>
<gene>
    <name evidence="1" type="ORF">NCTC10060_00034</name>
</gene>
<evidence type="ECO:0000313" key="2">
    <source>
        <dbReference type="Proteomes" id="UP000254633"/>
    </source>
</evidence>
<dbReference type="RefSeq" id="WP_136058635.1">
    <property type="nucleotide sequence ID" value="NZ_DACWWF010000017.1"/>
</dbReference>
<dbReference type="AlphaFoldDB" id="A0A379TQW6"/>
<accession>A0A379TQW6</accession>
<proteinExistence type="predicted"/>
<name>A0A379TQW6_SALDZ</name>